<comment type="similarity">
    <text evidence="1">Belongs to the HyuE racemase family.</text>
</comment>
<dbReference type="Gene3D" id="3.40.50.12500">
    <property type="match status" value="1"/>
</dbReference>
<evidence type="ECO:0000313" key="3">
    <source>
        <dbReference type="Proteomes" id="UP000410984"/>
    </source>
</evidence>
<sequence length="271" mass="27765">MGAGGGRLRAATSSKKVSVFVKILLLNPNTSAAMTERMAAAAVAALAPDVRVTALTAVRGLPYIASRAEAQLAGAAVLETLAEHQAGHDAAVIAAFGDPGLVAARELFDLPVVGMAEAAMLTACMLGQRFSIVTFSRKLLPWYEDAVHQAGLHARCAGLVAAEGEFRSVTEVQHELESEIVALAARAAENGADAVILAGAPLTGLALRVRDLVPVPLVDPLAAALGQAQGLVRMGARPPASGRFARPGPKPATGLSPALAAWIEHREGEAG</sequence>
<proteinExistence type="inferred from homology"/>
<reference evidence="2 3" key="1">
    <citation type="submission" date="2019-06" db="EMBL/GenBank/DDBJ databases">
        <authorList>
            <person name="Rodrigo-Torres L."/>
            <person name="Arahal R. D."/>
            <person name="Lucena T."/>
        </authorList>
    </citation>
    <scope>NUCLEOTIDE SEQUENCE [LARGE SCALE GENOMIC DNA]</scope>
    <source>
        <strain evidence="2 3">SB0023/3</strain>
    </source>
</reference>
<protein>
    <recommendedName>
        <fullName evidence="4">Hydantoin racemase</fullName>
    </recommendedName>
</protein>
<dbReference type="Pfam" id="PF01177">
    <property type="entry name" value="Asp_Glu_race"/>
    <property type="match status" value="1"/>
</dbReference>
<evidence type="ECO:0000313" key="2">
    <source>
        <dbReference type="EMBL" id="VUD72047.1"/>
    </source>
</evidence>
<dbReference type="Proteomes" id="UP000410984">
    <property type="component" value="Unassembled WGS sequence"/>
</dbReference>
<dbReference type="InterPro" id="IPR015942">
    <property type="entry name" value="Asp/Glu/hydantoin_racemase"/>
</dbReference>
<dbReference type="PANTHER" id="PTHR28047">
    <property type="entry name" value="PROTEIN DCG1"/>
    <property type="match status" value="1"/>
</dbReference>
<dbReference type="PANTHER" id="PTHR28047:SF5">
    <property type="entry name" value="PROTEIN DCG1"/>
    <property type="match status" value="1"/>
</dbReference>
<dbReference type="InterPro" id="IPR052186">
    <property type="entry name" value="Hydantoin_racemase-like"/>
</dbReference>
<evidence type="ECO:0008006" key="4">
    <source>
        <dbReference type="Google" id="ProtNLM"/>
    </source>
</evidence>
<organism evidence="2 3">
    <name type="scientific">Methylobacterium symbioticum</name>
    <dbReference type="NCBI Taxonomy" id="2584084"/>
    <lineage>
        <taxon>Bacteria</taxon>
        <taxon>Pseudomonadati</taxon>
        <taxon>Pseudomonadota</taxon>
        <taxon>Alphaproteobacteria</taxon>
        <taxon>Hyphomicrobiales</taxon>
        <taxon>Methylobacteriaceae</taxon>
        <taxon>Methylobacterium</taxon>
    </lineage>
</organism>
<name>A0A509ECQ5_9HYPH</name>
<gene>
    <name evidence="2" type="ORF">MET9862_02641</name>
</gene>
<dbReference type="EMBL" id="CABFPH010000033">
    <property type="protein sequence ID" value="VUD72047.1"/>
    <property type="molecule type" value="Genomic_DNA"/>
</dbReference>
<accession>A0A509ECQ5</accession>
<keyword evidence="3" id="KW-1185">Reference proteome</keyword>
<evidence type="ECO:0000256" key="1">
    <source>
        <dbReference type="ARBA" id="ARBA00038414"/>
    </source>
</evidence>
<dbReference type="GO" id="GO:0047661">
    <property type="term" value="F:amino-acid racemase activity"/>
    <property type="evidence" value="ECO:0007669"/>
    <property type="project" value="InterPro"/>
</dbReference>
<dbReference type="InterPro" id="IPR053714">
    <property type="entry name" value="Iso_Racemase_Enz_sf"/>
</dbReference>
<dbReference type="AlphaFoldDB" id="A0A509ECQ5"/>